<dbReference type="EMBL" id="FWXY01000006">
    <property type="protein sequence ID" value="SMC63502.1"/>
    <property type="molecule type" value="Genomic_DNA"/>
</dbReference>
<dbReference type="InterPro" id="IPR051693">
    <property type="entry name" value="UPF0046_metallophosphoest"/>
</dbReference>
<dbReference type="PANTHER" id="PTHR12905:SF0">
    <property type="entry name" value="CALCINEURIN-LIKE PHOSPHOESTERASE DOMAIN-CONTAINING PROTEIN"/>
    <property type="match status" value="1"/>
</dbReference>
<feature type="domain" description="Calcineurin-like phosphoesterase" evidence="2">
    <location>
        <begin position="1"/>
        <end position="193"/>
    </location>
</feature>
<reference evidence="3 4" key="1">
    <citation type="submission" date="2017-04" db="EMBL/GenBank/DDBJ databases">
        <authorList>
            <person name="Afonso C.L."/>
            <person name="Miller P.J."/>
            <person name="Scott M.A."/>
            <person name="Spackman E."/>
            <person name="Goraichik I."/>
            <person name="Dimitrov K.M."/>
            <person name="Suarez D.L."/>
            <person name="Swayne D.E."/>
        </authorList>
    </citation>
    <scope>NUCLEOTIDE SEQUENCE [LARGE SCALE GENOMIC DNA]</scope>
    <source>
        <strain evidence="3 4">DSM 3385</strain>
    </source>
</reference>
<dbReference type="OrthoDB" id="332939at2"/>
<dbReference type="AlphaFoldDB" id="A0A1W2ASK6"/>
<evidence type="ECO:0000256" key="1">
    <source>
        <dbReference type="ARBA" id="ARBA00008950"/>
    </source>
</evidence>
<evidence type="ECO:0000313" key="4">
    <source>
        <dbReference type="Proteomes" id="UP000192418"/>
    </source>
</evidence>
<dbReference type="InterPro" id="IPR024654">
    <property type="entry name" value="Calcineurin-like_PHP_lpxH"/>
</dbReference>
<dbReference type="Gene3D" id="3.60.21.10">
    <property type="match status" value="1"/>
</dbReference>
<evidence type="ECO:0000313" key="3">
    <source>
        <dbReference type="EMBL" id="SMC63502.1"/>
    </source>
</evidence>
<comment type="similarity">
    <text evidence="1">Belongs to the metallophosphoesterase superfamily. YfcE family.</text>
</comment>
<dbReference type="RefSeq" id="WP_084067943.1">
    <property type="nucleotide sequence ID" value="NZ_FWXY01000006.1"/>
</dbReference>
<keyword evidence="4" id="KW-1185">Reference proteome</keyword>
<dbReference type="SUPFAM" id="SSF56300">
    <property type="entry name" value="Metallo-dependent phosphatases"/>
    <property type="match status" value="1"/>
</dbReference>
<dbReference type="PANTHER" id="PTHR12905">
    <property type="entry name" value="METALLOPHOSPHOESTERASE"/>
    <property type="match status" value="1"/>
</dbReference>
<sequence>MKLLLFCDVHCDENVCKHIVQLSKQVDVVIGAGDYATFRKGLDKTIARLSAIETPTLLVFGNHESPEELARACAPWPAARILHGRGVTINGHTFFGIGGSTPVTPFGEWSVDVAEDVARTLLAKAPDNCVLISHSPPLNCLDLAGNNQHLGSRAIREFIETRSPGLAVCGHIHEAWNCRDSISGVCVINPGPQGVILDYPGGKSLEN</sequence>
<dbReference type="Proteomes" id="UP000192418">
    <property type="component" value="Unassembled WGS sequence"/>
</dbReference>
<proteinExistence type="inferred from homology"/>
<protein>
    <recommendedName>
        <fullName evidence="2">Calcineurin-like phosphoesterase domain-containing protein</fullName>
    </recommendedName>
</protein>
<organism evidence="3 4">
    <name type="scientific">Desulfocicer vacuolatum DSM 3385</name>
    <dbReference type="NCBI Taxonomy" id="1121400"/>
    <lineage>
        <taxon>Bacteria</taxon>
        <taxon>Pseudomonadati</taxon>
        <taxon>Thermodesulfobacteriota</taxon>
        <taxon>Desulfobacteria</taxon>
        <taxon>Desulfobacterales</taxon>
        <taxon>Desulfobacteraceae</taxon>
        <taxon>Desulfocicer</taxon>
    </lineage>
</organism>
<dbReference type="STRING" id="1121400.SAMN02746065_10659"/>
<accession>A0A1W2ASK6</accession>
<name>A0A1W2ASK6_9BACT</name>
<gene>
    <name evidence="3" type="ORF">SAMN02746065_10659</name>
</gene>
<dbReference type="Pfam" id="PF12850">
    <property type="entry name" value="Metallophos_2"/>
    <property type="match status" value="1"/>
</dbReference>
<evidence type="ECO:0000259" key="2">
    <source>
        <dbReference type="Pfam" id="PF12850"/>
    </source>
</evidence>
<dbReference type="InterPro" id="IPR029052">
    <property type="entry name" value="Metallo-depent_PP-like"/>
</dbReference>